<gene>
    <name evidence="3" type="ORF">JY500_16515</name>
</gene>
<accession>A0ABX7M2R3</accession>
<feature type="coiled-coil region" evidence="1">
    <location>
        <begin position="105"/>
        <end position="135"/>
    </location>
</feature>
<organism evidence="3 4">
    <name type="scientific">Niveibacterium microcysteis</name>
    <dbReference type="NCBI Taxonomy" id="2811415"/>
    <lineage>
        <taxon>Bacteria</taxon>
        <taxon>Pseudomonadati</taxon>
        <taxon>Pseudomonadota</taxon>
        <taxon>Betaproteobacteria</taxon>
        <taxon>Rhodocyclales</taxon>
        <taxon>Rhodocyclaceae</taxon>
        <taxon>Niveibacterium</taxon>
    </lineage>
</organism>
<protein>
    <submittedName>
        <fullName evidence="3">Uncharacterized protein</fullName>
    </submittedName>
</protein>
<evidence type="ECO:0000313" key="4">
    <source>
        <dbReference type="Proteomes" id="UP000663570"/>
    </source>
</evidence>
<dbReference type="Proteomes" id="UP000663570">
    <property type="component" value="Chromosome"/>
</dbReference>
<keyword evidence="1" id="KW-0175">Coiled coil</keyword>
<dbReference type="EMBL" id="CP071060">
    <property type="protein sequence ID" value="QSI76062.1"/>
    <property type="molecule type" value="Genomic_DNA"/>
</dbReference>
<keyword evidence="4" id="KW-1185">Reference proteome</keyword>
<proteinExistence type="predicted"/>
<feature type="compositionally biased region" description="Basic and acidic residues" evidence="2">
    <location>
        <begin position="477"/>
        <end position="500"/>
    </location>
</feature>
<evidence type="ECO:0000256" key="1">
    <source>
        <dbReference type="SAM" id="Coils"/>
    </source>
</evidence>
<reference evidence="3 4" key="1">
    <citation type="submission" date="2021-02" db="EMBL/GenBank/DDBJ databases">
        <title>Niveibacterium changnyeongensis HC41.</title>
        <authorList>
            <person name="Kang M."/>
        </authorList>
    </citation>
    <scope>NUCLEOTIDE SEQUENCE [LARGE SCALE GENOMIC DNA]</scope>
    <source>
        <strain evidence="3 4">HC41</strain>
    </source>
</reference>
<evidence type="ECO:0000313" key="3">
    <source>
        <dbReference type="EMBL" id="QSI76062.1"/>
    </source>
</evidence>
<evidence type="ECO:0000256" key="2">
    <source>
        <dbReference type="SAM" id="MobiDB-lite"/>
    </source>
</evidence>
<dbReference type="RefSeq" id="WP_206253852.1">
    <property type="nucleotide sequence ID" value="NZ_CP071060.1"/>
</dbReference>
<sequence>MAQQSDVLAKAAATTATGSPAPVQVKAKPSVVIKYRLFAAEQTKKLDPTLSGAGPSKTLAGLALILGTVEGGVFKPFEDRIRAAPIPLSQVGEMHNGTFRPLSAEEQSARAAANAQRKNNKLSAEERKTAEAECTAKYGKVADGVMMHVLPLPKRIEPGTTIGICINVDAKSKFRRYPLWQVTAGDHDIVIDVFETYGKRGLNDKATKKDTRDEGTKEAAHPVDYYAAELNGDVWLRSTHPFSAADVDALPAEVAGAAMKTALKKIYSADFTMVGADFAIDVPRGQDKADTATARLYWIAAENNNCVSNVKAIDIKRDVPSRIHPAAYAAVANAAFDVKLTEVRFSSSWRPMLGSMGHRSGRGLDMVLLKDSDTATRLNREGLTSGSTTDKNHDGIVDDARGHHNIPVEEQEAFNAWKRSDADRISASAAWKRASGALDAANKALAAAKKSGNADAIEKAEHAQTEAQKSADAARQTAEDAAKDVPKKKTSWEKQVEKHQPSMVGQFRRALMKADAVTQIIDPWYIDLNTHDKVDGVVNEQKKDGLQDIHKNHLHLTIYDSELKG</sequence>
<name>A0ABX7M2R3_9RHOO</name>
<feature type="region of interest" description="Disordered" evidence="2">
    <location>
        <begin position="456"/>
        <end position="500"/>
    </location>
</feature>